<accession>A0AAW1CU31</accession>
<sequence length="110" mass="12726">MLFLNSRSDLFTSELLNLDKQAVRMIVGLQTGHWDLNNHMHNRLLADDDLCRFCLEEEETTVHVLCQCEGLARLRLRIMGEPYPSPCSFMEEPLSRLKAFINESGLRAFL</sequence>
<comment type="caution">
    <text evidence="1">The sequence shown here is derived from an EMBL/GenBank/DDBJ whole genome shotgun (WGS) entry which is preliminary data.</text>
</comment>
<reference evidence="1 2" key="1">
    <citation type="submission" date="2022-12" db="EMBL/GenBank/DDBJ databases">
        <title>Chromosome-level genome assembly of true bugs.</title>
        <authorList>
            <person name="Ma L."/>
            <person name="Li H."/>
        </authorList>
    </citation>
    <scope>NUCLEOTIDE SEQUENCE [LARGE SCALE GENOMIC DNA]</scope>
    <source>
        <strain evidence="1">Lab_2022b</strain>
    </source>
</reference>
<keyword evidence="2" id="KW-1185">Reference proteome</keyword>
<evidence type="ECO:0000313" key="2">
    <source>
        <dbReference type="Proteomes" id="UP001461498"/>
    </source>
</evidence>
<evidence type="ECO:0000313" key="1">
    <source>
        <dbReference type="EMBL" id="KAK9501976.1"/>
    </source>
</evidence>
<protein>
    <recommendedName>
        <fullName evidence="3">Reverse transcriptase zinc-binding domain-containing protein</fullName>
    </recommendedName>
</protein>
<dbReference type="AlphaFoldDB" id="A0AAW1CU31"/>
<gene>
    <name evidence="1" type="ORF">O3M35_012594</name>
</gene>
<proteinExistence type="predicted"/>
<name>A0AAW1CU31_9HEMI</name>
<evidence type="ECO:0008006" key="3">
    <source>
        <dbReference type="Google" id="ProtNLM"/>
    </source>
</evidence>
<dbReference type="Proteomes" id="UP001461498">
    <property type="component" value="Unassembled WGS sequence"/>
</dbReference>
<dbReference type="EMBL" id="JAPXFL010000009">
    <property type="protein sequence ID" value="KAK9501976.1"/>
    <property type="molecule type" value="Genomic_DNA"/>
</dbReference>
<organism evidence="1 2">
    <name type="scientific">Rhynocoris fuscipes</name>
    <dbReference type="NCBI Taxonomy" id="488301"/>
    <lineage>
        <taxon>Eukaryota</taxon>
        <taxon>Metazoa</taxon>
        <taxon>Ecdysozoa</taxon>
        <taxon>Arthropoda</taxon>
        <taxon>Hexapoda</taxon>
        <taxon>Insecta</taxon>
        <taxon>Pterygota</taxon>
        <taxon>Neoptera</taxon>
        <taxon>Paraneoptera</taxon>
        <taxon>Hemiptera</taxon>
        <taxon>Heteroptera</taxon>
        <taxon>Panheteroptera</taxon>
        <taxon>Cimicomorpha</taxon>
        <taxon>Reduviidae</taxon>
        <taxon>Harpactorinae</taxon>
        <taxon>Harpactorini</taxon>
        <taxon>Rhynocoris</taxon>
    </lineage>
</organism>